<gene>
    <name evidence="2" type="ORF">B0F90DRAFT_1757693</name>
</gene>
<keyword evidence="3" id="KW-1185">Reference proteome</keyword>
<reference evidence="2" key="1">
    <citation type="journal article" date="2022" name="New Phytol.">
        <title>Evolutionary transition to the ectomycorrhizal habit in the genomes of a hyperdiverse lineage of mushroom-forming fungi.</title>
        <authorList>
            <person name="Looney B."/>
            <person name="Miyauchi S."/>
            <person name="Morin E."/>
            <person name="Drula E."/>
            <person name="Courty P.E."/>
            <person name="Kohler A."/>
            <person name="Kuo A."/>
            <person name="LaButti K."/>
            <person name="Pangilinan J."/>
            <person name="Lipzen A."/>
            <person name="Riley R."/>
            <person name="Andreopoulos W."/>
            <person name="He G."/>
            <person name="Johnson J."/>
            <person name="Nolan M."/>
            <person name="Tritt A."/>
            <person name="Barry K.W."/>
            <person name="Grigoriev I.V."/>
            <person name="Nagy L.G."/>
            <person name="Hibbett D."/>
            <person name="Henrissat B."/>
            <person name="Matheny P.B."/>
            <person name="Labbe J."/>
            <person name="Martin F.M."/>
        </authorList>
    </citation>
    <scope>NUCLEOTIDE SEQUENCE</scope>
    <source>
        <strain evidence="2">BPL690</strain>
    </source>
</reference>
<dbReference type="EMBL" id="WTXG01000077">
    <property type="protein sequence ID" value="KAI0294258.1"/>
    <property type="molecule type" value="Genomic_DNA"/>
</dbReference>
<feature type="compositionally biased region" description="Polar residues" evidence="1">
    <location>
        <begin position="530"/>
        <end position="546"/>
    </location>
</feature>
<feature type="region of interest" description="Disordered" evidence="1">
    <location>
        <begin position="580"/>
        <end position="643"/>
    </location>
</feature>
<evidence type="ECO:0000256" key="1">
    <source>
        <dbReference type="SAM" id="MobiDB-lite"/>
    </source>
</evidence>
<proteinExistence type="predicted"/>
<feature type="compositionally biased region" description="Acidic residues" evidence="1">
    <location>
        <begin position="276"/>
        <end position="286"/>
    </location>
</feature>
<feature type="compositionally biased region" description="Acidic residues" evidence="1">
    <location>
        <begin position="489"/>
        <end position="511"/>
    </location>
</feature>
<dbReference type="CDD" id="cd11655">
    <property type="entry name" value="rap1_myb-like"/>
    <property type="match status" value="1"/>
</dbReference>
<feature type="compositionally biased region" description="Basic and acidic residues" evidence="1">
    <location>
        <begin position="618"/>
        <end position="627"/>
    </location>
</feature>
<feature type="compositionally biased region" description="Acidic residues" evidence="1">
    <location>
        <begin position="564"/>
        <end position="574"/>
    </location>
</feature>
<feature type="region of interest" description="Disordered" evidence="1">
    <location>
        <begin position="1"/>
        <end position="31"/>
    </location>
</feature>
<evidence type="ECO:0000313" key="3">
    <source>
        <dbReference type="Proteomes" id="UP001203297"/>
    </source>
</evidence>
<dbReference type="AlphaFoldDB" id="A0AAD4LY46"/>
<feature type="compositionally biased region" description="Polar residues" evidence="1">
    <location>
        <begin position="585"/>
        <end position="599"/>
    </location>
</feature>
<feature type="compositionally biased region" description="Low complexity" evidence="1">
    <location>
        <begin position="450"/>
        <end position="473"/>
    </location>
</feature>
<feature type="compositionally biased region" description="Basic and acidic residues" evidence="1">
    <location>
        <begin position="14"/>
        <end position="27"/>
    </location>
</feature>
<accession>A0AAD4LY46</accession>
<comment type="caution">
    <text evidence="2">The sequence shown here is derived from an EMBL/GenBank/DDBJ whole genome shotgun (WGS) entry which is preliminary data.</text>
</comment>
<dbReference type="SUPFAM" id="SSF46689">
    <property type="entry name" value="Homeodomain-like"/>
    <property type="match status" value="1"/>
</dbReference>
<dbReference type="InterPro" id="IPR009057">
    <property type="entry name" value="Homeodomain-like_sf"/>
</dbReference>
<evidence type="ECO:0008006" key="4">
    <source>
        <dbReference type="Google" id="ProtNLM"/>
    </source>
</evidence>
<dbReference type="Gene3D" id="1.10.10.60">
    <property type="entry name" value="Homeodomain-like"/>
    <property type="match status" value="1"/>
</dbReference>
<evidence type="ECO:0000313" key="2">
    <source>
        <dbReference type="EMBL" id="KAI0294258.1"/>
    </source>
</evidence>
<feature type="region of interest" description="Disordered" evidence="1">
    <location>
        <begin position="555"/>
        <end position="574"/>
    </location>
</feature>
<protein>
    <recommendedName>
        <fullName evidence="4">BRCT domain-containing protein</fullName>
    </recommendedName>
</protein>
<feature type="region of interest" description="Disordered" evidence="1">
    <location>
        <begin position="239"/>
        <end position="546"/>
    </location>
</feature>
<name>A0AAD4LY46_9AGAM</name>
<organism evidence="2 3">
    <name type="scientific">Multifurca ochricompacta</name>
    <dbReference type="NCBI Taxonomy" id="376703"/>
    <lineage>
        <taxon>Eukaryota</taxon>
        <taxon>Fungi</taxon>
        <taxon>Dikarya</taxon>
        <taxon>Basidiomycota</taxon>
        <taxon>Agaricomycotina</taxon>
        <taxon>Agaricomycetes</taxon>
        <taxon>Russulales</taxon>
        <taxon>Russulaceae</taxon>
        <taxon>Multifurca</taxon>
    </lineage>
</organism>
<sequence>MARTSIPHAARRNSTREDNATRDDSQGDSRGQIRLHKLLSLPGGEPALFFLHNFENDELTKRIFDHGGRVTDNDATADVILTTRQDEYKSLKDRYAISKKTYVRMSGFVDRCINSRRFQLAPIADKGVVGRRPGARRIEFTQDDDEHLCQYIAEVLPDKREGGRTGHFIYTDLMRRANEFGQFTWAQRHTKDAWRERYRKNQERLDERITEIVEESPPAADGKGRYILRRYKRVEQDDELIADEGGLDTKERRESETDDEDGPVQSGRTDFHRQEEEEEEEGEEGEPVAAHKPESLLIQTEENGEEGEPTTTRQSRAGSSLRIVGSRRRGRVSHSEAPLPKGRRAILSRREPEPLKEPSPGDVDATLIRADVETPEPTGSTARTRRLMTLRARPTVASTSPRRSRARGRSVDPPEASPPRTRAARLRSKATAPTTSRRGARGRLRLVSIESPETEPATLPTTSTTEPTTVTVLKPASEPQAVDEFMVNSDDDDDDGGGDDDSGGDDDDEIDMHEVEANLRVSAGHLGDSSADNPTGSLSPDDLQTSLRLQAPIANIAATRDSGDYVDDDDSDEDDVEILAHARNSDVSSSPPRTANQKKSVARDSSEEIVLIPGTRAGVEKKRRTEMAKTTSYVPPSGTRAAL</sequence>
<dbReference type="Proteomes" id="UP001203297">
    <property type="component" value="Unassembled WGS sequence"/>
</dbReference>